<evidence type="ECO:0000256" key="2">
    <source>
        <dbReference type="ARBA" id="ARBA00010100"/>
    </source>
</evidence>
<feature type="transmembrane region" description="Helical" evidence="8">
    <location>
        <begin position="537"/>
        <end position="563"/>
    </location>
</feature>
<feature type="transmembrane region" description="Helical" evidence="8">
    <location>
        <begin position="194"/>
        <end position="215"/>
    </location>
</feature>
<feature type="transmembrane region" description="Helical" evidence="8">
    <location>
        <begin position="75"/>
        <end position="94"/>
    </location>
</feature>
<sequence length="564" mass="58857">MVILNTFTPSTDPFGQQWLSALVALLPIVSMLVTLGVLRWKAHVAGGFSWAVAALVAILGFGMPVGQALSTSVHGFIYGLFPIVWILLAAIWMYEVTVASGRFEDLRRTFFLISDDPRVVGLIITFCFGGLLEALAGYGAPVAITAAMLVAVGFSPLRSAVTALLANTVPVAFGAVGLPVLMAARTGGFDDVLAISPITGRITAMLCLVVPFLLLWVMDGAKGLKECWPIGLALGLSFGATKWIVSSTSLYNLTEMFAAVVSVCVAIGMLRIWHPRGGDMSRDRISVPLDAEVEKDFIPQAHDDAAAGALTGGRIMMALVPYLMVIVVFGIAAIPAVKDVLKATDIEFAWPLLAGLQEIDGSASAHTTFTFGWASTPGILLALVAIATGFIYRMSFAETMGVLWTNMKKMRFAALTIGCVVALAYVMGDSGQTLALGVAIAGAGAIYAALAPVLGWIGTYVTGSDTSANILFSGLQSSVGQQIGPGSHLGVEGMRALLVGSNAAGGVVGKMISPQSLAIAAAAIGLGGSESIILRKVFGWSIVLLILMCILTGLMSTPVLSWLI</sequence>
<evidence type="ECO:0000313" key="9">
    <source>
        <dbReference type="EMBL" id="TQL62632.1"/>
    </source>
</evidence>
<feature type="transmembrane region" description="Helical" evidence="8">
    <location>
        <begin position="257"/>
        <end position="274"/>
    </location>
</feature>
<feature type="transmembrane region" description="Helical" evidence="8">
    <location>
        <begin position="319"/>
        <end position="337"/>
    </location>
</feature>
<feature type="transmembrane region" description="Helical" evidence="8">
    <location>
        <begin position="371"/>
        <end position="392"/>
    </location>
</feature>
<dbReference type="Proteomes" id="UP000316196">
    <property type="component" value="Unassembled WGS sequence"/>
</dbReference>
<feature type="transmembrane region" description="Helical" evidence="8">
    <location>
        <begin position="50"/>
        <end position="69"/>
    </location>
</feature>
<feature type="transmembrane region" description="Helical" evidence="8">
    <location>
        <begin position="227"/>
        <end position="245"/>
    </location>
</feature>
<evidence type="ECO:0000256" key="1">
    <source>
        <dbReference type="ARBA" id="ARBA00004651"/>
    </source>
</evidence>
<feature type="transmembrane region" description="Helical" evidence="8">
    <location>
        <begin position="138"/>
        <end position="157"/>
    </location>
</feature>
<keyword evidence="10" id="KW-1185">Reference proteome</keyword>
<evidence type="ECO:0000256" key="3">
    <source>
        <dbReference type="ARBA" id="ARBA00022448"/>
    </source>
</evidence>
<evidence type="ECO:0000256" key="7">
    <source>
        <dbReference type="ARBA" id="ARBA00023136"/>
    </source>
</evidence>
<feature type="transmembrane region" description="Helical" evidence="8">
    <location>
        <begin position="18"/>
        <end position="38"/>
    </location>
</feature>
<comment type="similarity">
    <text evidence="2 8">Belongs to the lactate permease family.</text>
</comment>
<dbReference type="GO" id="GO:0015295">
    <property type="term" value="F:solute:proton symporter activity"/>
    <property type="evidence" value="ECO:0007669"/>
    <property type="project" value="TreeGrafter"/>
</dbReference>
<comment type="caution">
    <text evidence="9">The sequence shown here is derived from an EMBL/GenBank/DDBJ whole genome shotgun (WGS) entry which is preliminary data.</text>
</comment>
<organism evidence="9 10">
    <name type="scientific">Propioniferax innocua</name>
    <dbReference type="NCBI Taxonomy" id="1753"/>
    <lineage>
        <taxon>Bacteria</taxon>
        <taxon>Bacillati</taxon>
        <taxon>Actinomycetota</taxon>
        <taxon>Actinomycetes</taxon>
        <taxon>Propionibacteriales</taxon>
        <taxon>Propionibacteriaceae</taxon>
        <taxon>Propioniferax</taxon>
    </lineage>
</organism>
<feature type="transmembrane region" description="Helical" evidence="8">
    <location>
        <begin position="434"/>
        <end position="457"/>
    </location>
</feature>
<dbReference type="OrthoDB" id="9761056at2"/>
<evidence type="ECO:0000313" key="10">
    <source>
        <dbReference type="Proteomes" id="UP000316196"/>
    </source>
</evidence>
<dbReference type="AlphaFoldDB" id="A0A542ZQK3"/>
<comment type="subcellular location">
    <subcellularLocation>
        <location evidence="1 8">Cell membrane</location>
        <topology evidence="1 8">Multi-pass membrane protein</topology>
    </subcellularLocation>
</comment>
<evidence type="ECO:0000256" key="8">
    <source>
        <dbReference type="RuleBase" id="RU365092"/>
    </source>
</evidence>
<keyword evidence="7 8" id="KW-0472">Membrane</keyword>
<dbReference type="InterPro" id="IPR003804">
    <property type="entry name" value="Lactate_perm"/>
</dbReference>
<proteinExistence type="inferred from homology"/>
<keyword evidence="4 8" id="KW-1003">Cell membrane</keyword>
<feature type="transmembrane region" description="Helical" evidence="8">
    <location>
        <begin position="412"/>
        <end position="428"/>
    </location>
</feature>
<keyword evidence="5 8" id="KW-0812">Transmembrane</keyword>
<feature type="transmembrane region" description="Helical" evidence="8">
    <location>
        <begin position="164"/>
        <end position="182"/>
    </location>
</feature>
<dbReference type="NCBIfam" id="TIGR00795">
    <property type="entry name" value="lctP"/>
    <property type="match status" value="1"/>
</dbReference>
<comment type="function">
    <text evidence="8">Uptake of L-lactate across the membrane. Can also transport D-lactate and glycolate.</text>
</comment>
<dbReference type="RefSeq" id="WP_142092450.1">
    <property type="nucleotide sequence ID" value="NZ_BAAAMD010000001.1"/>
</dbReference>
<keyword evidence="6 8" id="KW-1133">Transmembrane helix</keyword>
<reference evidence="9 10" key="1">
    <citation type="submission" date="2019-06" db="EMBL/GenBank/DDBJ databases">
        <title>Sequencing the genomes of 1000 actinobacteria strains.</title>
        <authorList>
            <person name="Klenk H.-P."/>
        </authorList>
    </citation>
    <scope>NUCLEOTIDE SEQUENCE [LARGE SCALE GENOMIC DNA]</scope>
    <source>
        <strain evidence="9 10">DSM 8251</strain>
    </source>
</reference>
<evidence type="ECO:0000256" key="5">
    <source>
        <dbReference type="ARBA" id="ARBA00022692"/>
    </source>
</evidence>
<dbReference type="PANTHER" id="PTHR30003">
    <property type="entry name" value="L-LACTATE PERMEASE"/>
    <property type="match status" value="1"/>
</dbReference>
<evidence type="ECO:0000256" key="4">
    <source>
        <dbReference type="ARBA" id="ARBA00022475"/>
    </source>
</evidence>
<dbReference type="PANTHER" id="PTHR30003:SF0">
    <property type="entry name" value="GLYCOLATE PERMEASE GLCA-RELATED"/>
    <property type="match status" value="1"/>
</dbReference>
<dbReference type="GO" id="GO:0015129">
    <property type="term" value="F:lactate transmembrane transporter activity"/>
    <property type="evidence" value="ECO:0007669"/>
    <property type="project" value="UniProtKB-UniRule"/>
</dbReference>
<feature type="transmembrane region" description="Helical" evidence="8">
    <location>
        <begin position="115"/>
        <end position="132"/>
    </location>
</feature>
<accession>A0A542ZQK3</accession>
<gene>
    <name evidence="9" type="ORF">FB460_0416</name>
</gene>
<dbReference type="Pfam" id="PF02652">
    <property type="entry name" value="Lactate_perm"/>
    <property type="match status" value="1"/>
</dbReference>
<dbReference type="EMBL" id="VFOR01000001">
    <property type="protein sequence ID" value="TQL62632.1"/>
    <property type="molecule type" value="Genomic_DNA"/>
</dbReference>
<keyword evidence="3 8" id="KW-0813">Transport</keyword>
<name>A0A542ZQK3_9ACTN</name>
<dbReference type="GO" id="GO:0005886">
    <property type="term" value="C:plasma membrane"/>
    <property type="evidence" value="ECO:0007669"/>
    <property type="project" value="UniProtKB-SubCell"/>
</dbReference>
<evidence type="ECO:0000256" key="6">
    <source>
        <dbReference type="ARBA" id="ARBA00022989"/>
    </source>
</evidence>
<protein>
    <recommendedName>
        <fullName evidence="8">L-lactate permease</fullName>
    </recommendedName>
</protein>